<dbReference type="CDD" id="cd03019">
    <property type="entry name" value="DsbA_DsbA"/>
    <property type="match status" value="1"/>
</dbReference>
<dbReference type="PROSITE" id="PS51352">
    <property type="entry name" value="THIOREDOXIN_2"/>
    <property type="match status" value="1"/>
</dbReference>
<dbReference type="InterPro" id="IPR006311">
    <property type="entry name" value="TAT_signal"/>
</dbReference>
<gene>
    <name evidence="11" type="ORF">EDC35_105161</name>
</gene>
<dbReference type="Gene3D" id="3.40.30.10">
    <property type="entry name" value="Glutaredoxin"/>
    <property type="match status" value="1"/>
</dbReference>
<evidence type="ECO:0000256" key="2">
    <source>
        <dbReference type="ARBA" id="ARBA00005791"/>
    </source>
</evidence>
<dbReference type="SUPFAM" id="SSF52833">
    <property type="entry name" value="Thioredoxin-like"/>
    <property type="match status" value="1"/>
</dbReference>
<evidence type="ECO:0000256" key="8">
    <source>
        <dbReference type="PIRSR" id="PIRSR001488-1"/>
    </source>
</evidence>
<keyword evidence="6" id="KW-0676">Redox-active center</keyword>
<comment type="caution">
    <text evidence="11">The sequence shown here is derived from an EMBL/GenBank/DDBJ whole genome shotgun (WGS) entry which is preliminary data.</text>
</comment>
<dbReference type="InterPro" id="IPR023205">
    <property type="entry name" value="DsbA/DsbL"/>
</dbReference>
<keyword evidence="3 9" id="KW-0732">Signal</keyword>
<evidence type="ECO:0000256" key="1">
    <source>
        <dbReference type="ARBA" id="ARBA00004418"/>
    </source>
</evidence>
<evidence type="ECO:0000256" key="9">
    <source>
        <dbReference type="SAM" id="SignalP"/>
    </source>
</evidence>
<proteinExistence type="inferred from homology"/>
<dbReference type="AlphaFoldDB" id="A0A4V2V1C6"/>
<dbReference type="RefSeq" id="WP_132977327.1">
    <property type="nucleotide sequence ID" value="NZ_SMAO01000005.1"/>
</dbReference>
<keyword evidence="5 7" id="KW-1015">Disulfide bond</keyword>
<dbReference type="OrthoDB" id="9784896at2"/>
<feature type="disulfide bond" description="Redox-active" evidence="8">
    <location>
        <begin position="59"/>
        <end position="62"/>
    </location>
</feature>
<comment type="similarity">
    <text evidence="2">Belongs to the thioredoxin family. DsbA subfamily.</text>
</comment>
<evidence type="ECO:0000256" key="5">
    <source>
        <dbReference type="ARBA" id="ARBA00023157"/>
    </source>
</evidence>
<dbReference type="InterPro" id="IPR013766">
    <property type="entry name" value="Thioredoxin_domain"/>
</dbReference>
<protein>
    <recommendedName>
        <fullName evidence="7">Thiol:disulfide interchange protein</fullName>
    </recommendedName>
</protein>
<dbReference type="InterPro" id="IPR036249">
    <property type="entry name" value="Thioredoxin-like_sf"/>
</dbReference>
<dbReference type="Proteomes" id="UP000295717">
    <property type="component" value="Unassembled WGS sequence"/>
</dbReference>
<evidence type="ECO:0000256" key="7">
    <source>
        <dbReference type="PIRNR" id="PIRNR001488"/>
    </source>
</evidence>
<name>A0A4V2V1C6_9GAMM</name>
<dbReference type="PIRSF" id="PIRSF001488">
    <property type="entry name" value="Tdi_protein"/>
    <property type="match status" value="1"/>
</dbReference>
<dbReference type="InterPro" id="IPR050824">
    <property type="entry name" value="Thiol_disulfide_DsbA"/>
</dbReference>
<organism evidence="11 12">
    <name type="scientific">Thiobaca trueperi</name>
    <dbReference type="NCBI Taxonomy" id="127458"/>
    <lineage>
        <taxon>Bacteria</taxon>
        <taxon>Pseudomonadati</taxon>
        <taxon>Pseudomonadota</taxon>
        <taxon>Gammaproteobacteria</taxon>
        <taxon>Chromatiales</taxon>
        <taxon>Chromatiaceae</taxon>
        <taxon>Thiobaca</taxon>
    </lineage>
</organism>
<dbReference type="PROSITE" id="PS00194">
    <property type="entry name" value="THIOREDOXIN_1"/>
    <property type="match status" value="1"/>
</dbReference>
<evidence type="ECO:0000313" key="11">
    <source>
        <dbReference type="EMBL" id="TCT20722.1"/>
    </source>
</evidence>
<dbReference type="Pfam" id="PF01323">
    <property type="entry name" value="DSBA"/>
    <property type="match status" value="1"/>
</dbReference>
<feature type="domain" description="Thioredoxin" evidence="10">
    <location>
        <begin position="15"/>
        <end position="157"/>
    </location>
</feature>
<evidence type="ECO:0000256" key="4">
    <source>
        <dbReference type="ARBA" id="ARBA00022764"/>
    </source>
</evidence>
<dbReference type="PANTHER" id="PTHR35891">
    <property type="entry name" value="THIOL:DISULFIDE INTERCHANGE PROTEIN DSBA"/>
    <property type="match status" value="1"/>
</dbReference>
<dbReference type="GO" id="GO:0042597">
    <property type="term" value="C:periplasmic space"/>
    <property type="evidence" value="ECO:0007669"/>
    <property type="project" value="UniProtKB-SubCell"/>
</dbReference>
<feature type="signal peptide" evidence="9">
    <location>
        <begin position="1"/>
        <end position="26"/>
    </location>
</feature>
<dbReference type="PROSITE" id="PS51318">
    <property type="entry name" value="TAT"/>
    <property type="match status" value="1"/>
</dbReference>
<keyword evidence="4 7" id="KW-0574">Periplasm</keyword>
<comment type="subcellular location">
    <subcellularLocation>
        <location evidence="1 7">Periplasm</location>
    </subcellularLocation>
</comment>
<evidence type="ECO:0000256" key="3">
    <source>
        <dbReference type="ARBA" id="ARBA00022729"/>
    </source>
</evidence>
<keyword evidence="12" id="KW-1185">Reference proteome</keyword>
<evidence type="ECO:0000259" key="10">
    <source>
        <dbReference type="PROSITE" id="PS51352"/>
    </source>
</evidence>
<reference evidence="11 12" key="1">
    <citation type="submission" date="2019-03" db="EMBL/GenBank/DDBJ databases">
        <title>Genomic Encyclopedia of Type Strains, Phase IV (KMG-IV): sequencing the most valuable type-strain genomes for metagenomic binning, comparative biology and taxonomic classification.</title>
        <authorList>
            <person name="Goeker M."/>
        </authorList>
    </citation>
    <scope>NUCLEOTIDE SEQUENCE [LARGE SCALE GENOMIC DNA]</scope>
    <source>
        <strain evidence="11 12">DSM 13587</strain>
    </source>
</reference>
<accession>A0A4V2V1C6</accession>
<dbReference type="EMBL" id="SMAO01000005">
    <property type="protein sequence ID" value="TCT20722.1"/>
    <property type="molecule type" value="Genomic_DNA"/>
</dbReference>
<dbReference type="GO" id="GO:0015036">
    <property type="term" value="F:disulfide oxidoreductase activity"/>
    <property type="evidence" value="ECO:0007669"/>
    <property type="project" value="UniProtKB-ARBA"/>
</dbReference>
<feature type="chain" id="PRO_5021029312" description="Thiol:disulfide interchange protein" evidence="9">
    <location>
        <begin position="27"/>
        <end position="216"/>
    </location>
</feature>
<evidence type="ECO:0000313" key="12">
    <source>
        <dbReference type="Proteomes" id="UP000295717"/>
    </source>
</evidence>
<evidence type="ECO:0000256" key="6">
    <source>
        <dbReference type="ARBA" id="ARBA00023284"/>
    </source>
</evidence>
<sequence>MTLNRRRFNQFLIGALGASMLPTAGAELVQGQDWRPVDPPQPGDAPGKIEVLEFFSYGCPHCSDLNPLIDAWVKELPADVAFRRVPVSFGRAQWANLSRLYFALDSTDNLGRLNQAVFDALHKERVRLFTKEAIIEWIATQGVDTKAFAEAFDSFDVQTQLSRSDYLVGRYLIDAVPTIAVAGRYVVISQPRKGLPGLLTTADALIAKARAEGAAG</sequence>
<dbReference type="PANTHER" id="PTHR35891:SF3">
    <property type="entry name" value="THIOL:DISULFIDE INTERCHANGE PROTEIN DSBL"/>
    <property type="match status" value="1"/>
</dbReference>
<dbReference type="InterPro" id="IPR001853">
    <property type="entry name" value="DSBA-like_thioredoxin_dom"/>
</dbReference>
<dbReference type="InterPro" id="IPR017937">
    <property type="entry name" value="Thioredoxin_CS"/>
</dbReference>